<sequence>MIKRLYIVYFFAALLAFESCKNNDSVIKTVLYAGVNVVNASADTLNFYLNGTRQNNTSSLYPGSQSYYLPVPQGAENFQFKKAGTFNVLFSVPLTLKDSTNYSIYLAGETADNSFSTVDVLYPDTTPNKTQIRFVNASPDAGNLDAYVGDTLNYKTSAYKTSSAFFVTGSGIKNVKVYQTGSATPLIDTPITFQPKYIYSLVSRGKLTGTGSAKFSIGIVINYNGQ</sequence>
<name>A0A110B4H3_9SPHI</name>
<reference evidence="1 2" key="1">
    <citation type="submission" date="2015-12" db="EMBL/GenBank/DDBJ databases">
        <title>Genome sequence of Mucilaginibacter gotjawali.</title>
        <authorList>
            <person name="Lee J.S."/>
            <person name="Lee K.C."/>
            <person name="Kim K.K."/>
            <person name="Lee B.W."/>
        </authorList>
    </citation>
    <scope>NUCLEOTIDE SEQUENCE [LARGE SCALE GENOMIC DNA]</scope>
    <source>
        <strain evidence="1 2">SA3-7</strain>
    </source>
</reference>
<dbReference type="OrthoDB" id="9792011at2"/>
<dbReference type="EMBL" id="AP017313">
    <property type="protein sequence ID" value="BAU53105.1"/>
    <property type="molecule type" value="Genomic_DNA"/>
</dbReference>
<dbReference type="InterPro" id="IPR025510">
    <property type="entry name" value="DUF4397"/>
</dbReference>
<dbReference type="AlphaFoldDB" id="A0A110B4H3"/>
<protein>
    <submittedName>
        <fullName evidence="1">Uncharacterized protein</fullName>
    </submittedName>
</protein>
<proteinExistence type="predicted"/>
<gene>
    <name evidence="1" type="ORF">MgSA37_01272</name>
</gene>
<dbReference type="KEGG" id="mgot:MgSA37_01272"/>
<evidence type="ECO:0000313" key="2">
    <source>
        <dbReference type="Proteomes" id="UP000218263"/>
    </source>
</evidence>
<dbReference type="Pfam" id="PF14344">
    <property type="entry name" value="DUF4397"/>
    <property type="match status" value="1"/>
</dbReference>
<dbReference type="Proteomes" id="UP000218263">
    <property type="component" value="Chromosome"/>
</dbReference>
<evidence type="ECO:0000313" key="1">
    <source>
        <dbReference type="EMBL" id="BAU53105.1"/>
    </source>
</evidence>
<keyword evidence="2" id="KW-1185">Reference proteome</keyword>
<accession>A0A110B4H3</accession>
<organism evidence="1 2">
    <name type="scientific">Mucilaginibacter gotjawali</name>
    <dbReference type="NCBI Taxonomy" id="1550579"/>
    <lineage>
        <taxon>Bacteria</taxon>
        <taxon>Pseudomonadati</taxon>
        <taxon>Bacteroidota</taxon>
        <taxon>Sphingobacteriia</taxon>
        <taxon>Sphingobacteriales</taxon>
        <taxon>Sphingobacteriaceae</taxon>
        <taxon>Mucilaginibacter</taxon>
    </lineage>
</organism>
<dbReference type="RefSeq" id="WP_096350431.1">
    <property type="nucleotide sequence ID" value="NZ_AP017313.1"/>
</dbReference>